<keyword evidence="3 10" id="KW-0808">Transferase</keyword>
<organism evidence="10 11">
    <name type="scientific">Alkalicoccobacillus murimartini</name>
    <dbReference type="NCBI Taxonomy" id="171685"/>
    <lineage>
        <taxon>Bacteria</taxon>
        <taxon>Bacillati</taxon>
        <taxon>Bacillota</taxon>
        <taxon>Bacilli</taxon>
        <taxon>Bacillales</taxon>
        <taxon>Bacillaceae</taxon>
        <taxon>Alkalicoccobacillus</taxon>
    </lineage>
</organism>
<dbReference type="CDD" id="cd09110">
    <property type="entry name" value="PLDc_CLS_1"/>
    <property type="match status" value="1"/>
</dbReference>
<proteinExistence type="predicted"/>
<protein>
    <recommendedName>
        <fullName evidence="8">Cardiolipin synthase</fullName>
        <ecNumber evidence="8">2.7.8.-</ecNumber>
    </recommendedName>
</protein>
<evidence type="ECO:0000313" key="11">
    <source>
        <dbReference type="Proteomes" id="UP001225034"/>
    </source>
</evidence>
<dbReference type="Proteomes" id="UP001225034">
    <property type="component" value="Unassembled WGS sequence"/>
</dbReference>
<dbReference type="EMBL" id="JAUSUA010000002">
    <property type="protein sequence ID" value="MDQ0207075.1"/>
    <property type="molecule type" value="Genomic_DNA"/>
</dbReference>
<gene>
    <name evidence="10" type="ORF">J2S05_001874</name>
</gene>
<dbReference type="PANTHER" id="PTHR21248:SF7">
    <property type="entry name" value="MINOR CARDIOLIPIN SYNTHASE CLSB"/>
    <property type="match status" value="1"/>
</dbReference>
<evidence type="ECO:0000256" key="2">
    <source>
        <dbReference type="ARBA" id="ARBA00022475"/>
    </source>
</evidence>
<keyword evidence="2" id="KW-1003">Cell membrane</keyword>
<dbReference type="NCBIfam" id="TIGR04265">
    <property type="entry name" value="bac_cardiolipin"/>
    <property type="match status" value="1"/>
</dbReference>
<keyword evidence="7" id="KW-0472">Membrane</keyword>
<dbReference type="GO" id="GO:0016740">
    <property type="term" value="F:transferase activity"/>
    <property type="evidence" value="ECO:0007669"/>
    <property type="project" value="UniProtKB-KW"/>
</dbReference>
<evidence type="ECO:0000256" key="5">
    <source>
        <dbReference type="ARBA" id="ARBA00022737"/>
    </source>
</evidence>
<dbReference type="Pfam" id="PF13091">
    <property type="entry name" value="PLDc_2"/>
    <property type="match status" value="2"/>
</dbReference>
<evidence type="ECO:0000256" key="4">
    <source>
        <dbReference type="ARBA" id="ARBA00022692"/>
    </source>
</evidence>
<evidence type="ECO:0000256" key="8">
    <source>
        <dbReference type="NCBIfam" id="TIGR04265"/>
    </source>
</evidence>
<dbReference type="InterPro" id="IPR022924">
    <property type="entry name" value="Cardiolipin_synthase"/>
</dbReference>
<sequence>MIIALIVLVLLLLIIVWLRVDYVIGYKKLHTNNHTSIQESRYPTLSFIATGEDFFDQLFADIRAAHRHIHLLFYIFKDDHIGSRLIKLLEEKATEGVDVIVMVDWLGNKLPHKTIKRMQESGILFTTSHTPAFPTLFFSLNCRNHRKIAIIDGKLGYVGGFNAGDEYLGRDPKFGFWRDLHLRLEGDGVQDLQKQFLVDLDHTKTDYFNRNDYYPHLAKGAHTVRLIPTDGHYLEDLLMETLQKAKSSILLGSPYYIPSDPLQELLINSAQNGISVKLILPQKSDHPLVKEGSMPYVQRLVESGVDVYHYDQGFYHAKALVIDQSLAWVSTANLDKRSFYLNSEMTCMLYDQKSIQELITCIQHDMQISEKVTKESFQKRSLLSKSKEQMAGLLSGLL</sequence>
<dbReference type="SMART" id="SM00155">
    <property type="entry name" value="PLDc"/>
    <property type="match status" value="2"/>
</dbReference>
<reference evidence="10 11" key="1">
    <citation type="submission" date="2023-07" db="EMBL/GenBank/DDBJ databases">
        <title>Genomic Encyclopedia of Type Strains, Phase IV (KMG-IV): sequencing the most valuable type-strain genomes for metagenomic binning, comparative biology and taxonomic classification.</title>
        <authorList>
            <person name="Goeker M."/>
        </authorList>
    </citation>
    <scope>NUCLEOTIDE SEQUENCE [LARGE SCALE GENOMIC DNA]</scope>
    <source>
        <strain evidence="10 11">DSM 19154</strain>
    </source>
</reference>
<evidence type="ECO:0000256" key="1">
    <source>
        <dbReference type="ARBA" id="ARBA00004236"/>
    </source>
</evidence>
<dbReference type="PIRSF" id="PIRSF000850">
    <property type="entry name" value="Phospholipase_D_PSS"/>
    <property type="match status" value="1"/>
</dbReference>
<dbReference type="EC" id="2.7.8.-" evidence="8"/>
<comment type="caution">
    <text evidence="10">The sequence shown here is derived from an EMBL/GenBank/DDBJ whole genome shotgun (WGS) entry which is preliminary data.</text>
</comment>
<evidence type="ECO:0000256" key="7">
    <source>
        <dbReference type="ARBA" id="ARBA00023136"/>
    </source>
</evidence>
<feature type="domain" description="PLD phosphodiesterase" evidence="9">
    <location>
        <begin position="311"/>
        <end position="338"/>
    </location>
</feature>
<keyword evidence="6" id="KW-1133">Transmembrane helix</keyword>
<keyword evidence="5" id="KW-0677">Repeat</keyword>
<dbReference type="PANTHER" id="PTHR21248">
    <property type="entry name" value="CARDIOLIPIN SYNTHASE"/>
    <property type="match status" value="1"/>
</dbReference>
<dbReference type="InterPro" id="IPR025202">
    <property type="entry name" value="PLD-like_dom"/>
</dbReference>
<dbReference type="CDD" id="cd09112">
    <property type="entry name" value="PLDc_CLS_2"/>
    <property type="match status" value="1"/>
</dbReference>
<accession>A0ABT9YHW2</accession>
<evidence type="ECO:0000313" key="10">
    <source>
        <dbReference type="EMBL" id="MDQ0207075.1"/>
    </source>
</evidence>
<dbReference type="RefSeq" id="WP_306982063.1">
    <property type="nucleotide sequence ID" value="NZ_JAUSUA010000002.1"/>
</dbReference>
<dbReference type="InterPro" id="IPR001736">
    <property type="entry name" value="PLipase_D/transphosphatidylase"/>
</dbReference>
<evidence type="ECO:0000256" key="6">
    <source>
        <dbReference type="ARBA" id="ARBA00022989"/>
    </source>
</evidence>
<evidence type="ECO:0000256" key="3">
    <source>
        <dbReference type="ARBA" id="ARBA00022679"/>
    </source>
</evidence>
<dbReference type="PROSITE" id="PS50035">
    <property type="entry name" value="PLD"/>
    <property type="match status" value="2"/>
</dbReference>
<dbReference type="SUPFAM" id="SSF56024">
    <property type="entry name" value="Phospholipase D/nuclease"/>
    <property type="match status" value="2"/>
</dbReference>
<keyword evidence="4" id="KW-0812">Transmembrane</keyword>
<feature type="domain" description="PLD phosphodiesterase" evidence="9">
    <location>
        <begin position="140"/>
        <end position="167"/>
    </location>
</feature>
<name>A0ABT9YHW2_9BACI</name>
<dbReference type="Gene3D" id="3.30.870.10">
    <property type="entry name" value="Endonuclease Chain A"/>
    <property type="match status" value="2"/>
</dbReference>
<keyword evidence="11" id="KW-1185">Reference proteome</keyword>
<comment type="subcellular location">
    <subcellularLocation>
        <location evidence="1">Cell membrane</location>
    </subcellularLocation>
</comment>
<evidence type="ECO:0000259" key="9">
    <source>
        <dbReference type="PROSITE" id="PS50035"/>
    </source>
</evidence>